<evidence type="ECO:0000313" key="3">
    <source>
        <dbReference type="Proteomes" id="UP000308181"/>
    </source>
</evidence>
<keyword evidence="1" id="KW-1133">Transmembrane helix</keyword>
<dbReference type="EMBL" id="SWBP01000004">
    <property type="protein sequence ID" value="TKB96842.1"/>
    <property type="molecule type" value="Genomic_DNA"/>
</dbReference>
<protein>
    <submittedName>
        <fullName evidence="2">Uncharacterized protein</fullName>
    </submittedName>
</protein>
<feature type="transmembrane region" description="Helical" evidence="1">
    <location>
        <begin position="16"/>
        <end position="33"/>
    </location>
</feature>
<name>A0A4U1BWG9_9SPHI</name>
<evidence type="ECO:0000313" key="2">
    <source>
        <dbReference type="EMBL" id="TKB96842.1"/>
    </source>
</evidence>
<keyword evidence="3" id="KW-1185">Reference proteome</keyword>
<sequence length="99" mass="11748">MPGINWENLEFKAKEVIYIIGCVFLFGASYYGVKRDNSDLATKLNSVIEKQEKQYEKYETRDREIWKALGENASDIKQERFRNDIDESHREQVELNNLK</sequence>
<organism evidence="2 3">
    <name type="scientific">Pedobacter cryophilus</name>
    <dbReference type="NCBI Taxonomy" id="2571271"/>
    <lineage>
        <taxon>Bacteria</taxon>
        <taxon>Pseudomonadati</taxon>
        <taxon>Bacteroidota</taxon>
        <taxon>Sphingobacteriia</taxon>
        <taxon>Sphingobacteriales</taxon>
        <taxon>Sphingobacteriaceae</taxon>
        <taxon>Pedobacter</taxon>
    </lineage>
</organism>
<dbReference type="Proteomes" id="UP000308181">
    <property type="component" value="Unassembled WGS sequence"/>
</dbReference>
<evidence type="ECO:0000256" key="1">
    <source>
        <dbReference type="SAM" id="Phobius"/>
    </source>
</evidence>
<dbReference type="RefSeq" id="WP_136826806.1">
    <property type="nucleotide sequence ID" value="NZ_SWBP01000004.1"/>
</dbReference>
<keyword evidence="1" id="KW-0812">Transmembrane</keyword>
<reference evidence="2 3" key="1">
    <citation type="submission" date="2019-04" db="EMBL/GenBank/DDBJ databases">
        <title>Pedobacter sp. AR-3-17 sp. nov., isolated from Arctic soil.</title>
        <authorList>
            <person name="Dahal R.H."/>
            <person name="Kim D.-U."/>
        </authorList>
    </citation>
    <scope>NUCLEOTIDE SEQUENCE [LARGE SCALE GENOMIC DNA]</scope>
    <source>
        <strain evidence="2 3">AR-3-17</strain>
    </source>
</reference>
<dbReference type="AlphaFoldDB" id="A0A4U1BWG9"/>
<comment type="caution">
    <text evidence="2">The sequence shown here is derived from an EMBL/GenBank/DDBJ whole genome shotgun (WGS) entry which is preliminary data.</text>
</comment>
<accession>A0A4U1BWG9</accession>
<proteinExistence type="predicted"/>
<gene>
    <name evidence="2" type="ORF">FA046_12240</name>
</gene>
<keyword evidence="1" id="KW-0472">Membrane</keyword>